<dbReference type="InterPro" id="IPR014284">
    <property type="entry name" value="RNA_pol_sigma-70_dom"/>
</dbReference>
<evidence type="ECO:0000313" key="8">
    <source>
        <dbReference type="Proteomes" id="UP000199310"/>
    </source>
</evidence>
<organism evidence="7 8">
    <name type="scientific">Chitinophaga arvensicola</name>
    <dbReference type="NCBI Taxonomy" id="29529"/>
    <lineage>
        <taxon>Bacteria</taxon>
        <taxon>Pseudomonadati</taxon>
        <taxon>Bacteroidota</taxon>
        <taxon>Chitinophagia</taxon>
        <taxon>Chitinophagales</taxon>
        <taxon>Chitinophagaceae</taxon>
        <taxon>Chitinophaga</taxon>
    </lineage>
</organism>
<dbReference type="Gene3D" id="1.10.1740.10">
    <property type="match status" value="1"/>
</dbReference>
<dbReference type="AlphaFoldDB" id="A0A1I0S9W4"/>
<dbReference type="InterPro" id="IPR007627">
    <property type="entry name" value="RNA_pol_sigma70_r2"/>
</dbReference>
<gene>
    <name evidence="7" type="ORF">SAMN04488122_5288</name>
</gene>
<name>A0A1I0S9W4_9BACT</name>
<keyword evidence="3" id="KW-0731">Sigma factor</keyword>
<evidence type="ECO:0000256" key="3">
    <source>
        <dbReference type="ARBA" id="ARBA00023082"/>
    </source>
</evidence>
<dbReference type="InterPro" id="IPR039425">
    <property type="entry name" value="RNA_pol_sigma-70-like"/>
</dbReference>
<sequence length="185" mass="21551">MSAVGVQHIDLDIFNGLFDKYKNRLYGYILSLTHSEYYAEEITQELFIKIWMSRDLLAKAENLEYYLFTMARNRTISFLRNAAADVKILQHLQAQMKTDRNPAEDRLAKQEYDKLLLQAVGQLSPKRKEVYQLSRDKGLTLDEIAAEMGISRNTAKNHLIAALQFIRTFLTDHRVEMLLLFVLYA</sequence>
<feature type="domain" description="RNA polymerase sigma-70 region 2" evidence="5">
    <location>
        <begin position="17"/>
        <end position="82"/>
    </location>
</feature>
<dbReference type="InterPro" id="IPR036388">
    <property type="entry name" value="WH-like_DNA-bd_sf"/>
</dbReference>
<evidence type="ECO:0000259" key="5">
    <source>
        <dbReference type="Pfam" id="PF04542"/>
    </source>
</evidence>
<accession>A0A1I0S9W4</accession>
<comment type="similarity">
    <text evidence="1">Belongs to the sigma-70 factor family. ECF subfamily.</text>
</comment>
<dbReference type="Pfam" id="PF04542">
    <property type="entry name" value="Sigma70_r2"/>
    <property type="match status" value="1"/>
</dbReference>
<dbReference type="GO" id="GO:0006352">
    <property type="term" value="P:DNA-templated transcription initiation"/>
    <property type="evidence" value="ECO:0007669"/>
    <property type="project" value="InterPro"/>
</dbReference>
<dbReference type="InterPro" id="IPR013249">
    <property type="entry name" value="RNA_pol_sigma70_r4_t2"/>
</dbReference>
<reference evidence="8" key="1">
    <citation type="submission" date="2016-10" db="EMBL/GenBank/DDBJ databases">
        <authorList>
            <person name="Varghese N."/>
            <person name="Submissions S."/>
        </authorList>
    </citation>
    <scope>NUCLEOTIDE SEQUENCE [LARGE SCALE GENOMIC DNA]</scope>
    <source>
        <strain evidence="8">DSM 3695</strain>
    </source>
</reference>
<dbReference type="STRING" id="29529.SAMN04488122_5288"/>
<dbReference type="SUPFAM" id="SSF88946">
    <property type="entry name" value="Sigma2 domain of RNA polymerase sigma factors"/>
    <property type="match status" value="1"/>
</dbReference>
<dbReference type="NCBIfam" id="TIGR02937">
    <property type="entry name" value="sigma70-ECF"/>
    <property type="match status" value="1"/>
</dbReference>
<keyword evidence="8" id="KW-1185">Reference proteome</keyword>
<dbReference type="InterPro" id="IPR014327">
    <property type="entry name" value="RNA_pol_sigma70_bacteroid"/>
</dbReference>
<keyword evidence="2" id="KW-0805">Transcription regulation</keyword>
<dbReference type="Gene3D" id="1.10.10.10">
    <property type="entry name" value="Winged helix-like DNA-binding domain superfamily/Winged helix DNA-binding domain"/>
    <property type="match status" value="1"/>
</dbReference>
<dbReference type="EMBL" id="FOJG01000002">
    <property type="protein sequence ID" value="SEW53000.1"/>
    <property type="molecule type" value="Genomic_DNA"/>
</dbReference>
<dbReference type="RefSeq" id="WP_089900075.1">
    <property type="nucleotide sequence ID" value="NZ_FOJG01000002.1"/>
</dbReference>
<keyword evidence="4" id="KW-0804">Transcription</keyword>
<dbReference type="OrthoDB" id="799938at2"/>
<protein>
    <submittedName>
        <fullName evidence="7">RNA polymerase sigma-70 factor, ECF subfamily</fullName>
    </submittedName>
</protein>
<evidence type="ECO:0000313" key="7">
    <source>
        <dbReference type="EMBL" id="SEW53000.1"/>
    </source>
</evidence>
<dbReference type="GO" id="GO:0016987">
    <property type="term" value="F:sigma factor activity"/>
    <property type="evidence" value="ECO:0007669"/>
    <property type="project" value="UniProtKB-KW"/>
</dbReference>
<proteinExistence type="inferred from homology"/>
<dbReference type="Proteomes" id="UP000199310">
    <property type="component" value="Unassembled WGS sequence"/>
</dbReference>
<dbReference type="NCBIfam" id="TIGR02985">
    <property type="entry name" value="Sig70_bacteroi1"/>
    <property type="match status" value="1"/>
</dbReference>
<evidence type="ECO:0000256" key="2">
    <source>
        <dbReference type="ARBA" id="ARBA00023015"/>
    </source>
</evidence>
<dbReference type="Pfam" id="PF08281">
    <property type="entry name" value="Sigma70_r4_2"/>
    <property type="match status" value="1"/>
</dbReference>
<evidence type="ECO:0000259" key="6">
    <source>
        <dbReference type="Pfam" id="PF08281"/>
    </source>
</evidence>
<dbReference type="PANTHER" id="PTHR43133">
    <property type="entry name" value="RNA POLYMERASE ECF-TYPE SIGMA FACTO"/>
    <property type="match status" value="1"/>
</dbReference>
<dbReference type="InterPro" id="IPR013324">
    <property type="entry name" value="RNA_pol_sigma_r3/r4-like"/>
</dbReference>
<dbReference type="PANTHER" id="PTHR43133:SF46">
    <property type="entry name" value="RNA POLYMERASE SIGMA-70 FACTOR ECF SUBFAMILY"/>
    <property type="match status" value="1"/>
</dbReference>
<evidence type="ECO:0000256" key="4">
    <source>
        <dbReference type="ARBA" id="ARBA00023163"/>
    </source>
</evidence>
<feature type="domain" description="RNA polymerase sigma factor 70 region 4 type 2" evidence="6">
    <location>
        <begin position="115"/>
        <end position="163"/>
    </location>
</feature>
<evidence type="ECO:0000256" key="1">
    <source>
        <dbReference type="ARBA" id="ARBA00010641"/>
    </source>
</evidence>
<dbReference type="InterPro" id="IPR013325">
    <property type="entry name" value="RNA_pol_sigma_r2"/>
</dbReference>
<dbReference type="GO" id="GO:0003677">
    <property type="term" value="F:DNA binding"/>
    <property type="evidence" value="ECO:0007669"/>
    <property type="project" value="InterPro"/>
</dbReference>
<dbReference type="SUPFAM" id="SSF88659">
    <property type="entry name" value="Sigma3 and sigma4 domains of RNA polymerase sigma factors"/>
    <property type="match status" value="1"/>
</dbReference>